<accession>A0A6A7Z2A3</accession>
<evidence type="ECO:0000313" key="1">
    <source>
        <dbReference type="EMBL" id="MQT82853.1"/>
    </source>
</evidence>
<evidence type="ECO:0008006" key="2">
    <source>
        <dbReference type="Google" id="ProtNLM"/>
    </source>
</evidence>
<dbReference type="AlphaFoldDB" id="A0A6A7Z2A3"/>
<dbReference type="RefSeq" id="WP_153387367.1">
    <property type="nucleotide sequence ID" value="NZ_JBQQMA010000238.1"/>
</dbReference>
<protein>
    <recommendedName>
        <fullName evidence="2">DUF3077 domain-containing protein</fullName>
    </recommendedName>
</protein>
<name>A0A6A7Z2A3_9PSED</name>
<gene>
    <name evidence="1" type="ORF">GHN86_22725</name>
</gene>
<dbReference type="EMBL" id="WIWC01000075">
    <property type="protein sequence ID" value="MQT82853.1"/>
    <property type="molecule type" value="Genomic_DNA"/>
</dbReference>
<reference evidence="1" key="1">
    <citation type="submission" date="2019-10" db="EMBL/GenBank/DDBJ databases">
        <title>Evaluation of single-gene subtyping targets for Pseudomonas.</title>
        <authorList>
            <person name="Reichler S.J."/>
            <person name="Orsi R.H."/>
            <person name="Wiedmann M."/>
            <person name="Martin N.H."/>
            <person name="Murphy S.I."/>
        </authorList>
    </citation>
    <scope>NUCLEOTIDE SEQUENCE</scope>
    <source>
        <strain evidence="1">FSL R10-2339</strain>
    </source>
</reference>
<comment type="caution">
    <text evidence="1">The sequence shown here is derived from an EMBL/GenBank/DDBJ whole genome shotgun (WGS) entry which is preliminary data.</text>
</comment>
<sequence>MTLKDAFRQDELPDLLADLSHVIDMVDGWALRNESIDYDLAMYAASLIARIANKANPQ</sequence>
<proteinExistence type="predicted"/>
<organism evidence="1">
    <name type="scientific">Pseudomonas helleri</name>
    <dbReference type="NCBI Taxonomy" id="1608996"/>
    <lineage>
        <taxon>Bacteria</taxon>
        <taxon>Pseudomonadati</taxon>
        <taxon>Pseudomonadota</taxon>
        <taxon>Gammaproteobacteria</taxon>
        <taxon>Pseudomonadales</taxon>
        <taxon>Pseudomonadaceae</taxon>
        <taxon>Pseudomonas</taxon>
    </lineage>
</organism>